<dbReference type="EMBL" id="JAGGKG010000002">
    <property type="protein sequence ID" value="MBP1903961.1"/>
    <property type="molecule type" value="Genomic_DNA"/>
</dbReference>
<evidence type="ECO:0000313" key="2">
    <source>
        <dbReference type="Proteomes" id="UP001519272"/>
    </source>
</evidence>
<sequence length="49" mass="5270">MRTLSAGQDPAGGLDHVSMQGYGLTCGYVHFLSHALPKEVILRRDGISN</sequence>
<name>A0ABS4FN52_9BACL</name>
<proteinExistence type="predicted"/>
<protein>
    <submittedName>
        <fullName evidence="1">Uncharacterized protein</fullName>
    </submittedName>
</protein>
<evidence type="ECO:0000313" key="1">
    <source>
        <dbReference type="EMBL" id="MBP1903961.1"/>
    </source>
</evidence>
<keyword evidence="2" id="KW-1185">Reference proteome</keyword>
<dbReference type="RefSeq" id="WP_210087652.1">
    <property type="nucleotide sequence ID" value="NZ_JAGGKG010000002.1"/>
</dbReference>
<comment type="caution">
    <text evidence="1">The sequence shown here is derived from an EMBL/GenBank/DDBJ whole genome shotgun (WGS) entry which is preliminary data.</text>
</comment>
<accession>A0ABS4FN52</accession>
<dbReference type="Proteomes" id="UP001519272">
    <property type="component" value="Unassembled WGS sequence"/>
</dbReference>
<reference evidence="1 2" key="1">
    <citation type="submission" date="2021-03" db="EMBL/GenBank/DDBJ databases">
        <title>Genomic Encyclopedia of Type Strains, Phase IV (KMG-IV): sequencing the most valuable type-strain genomes for metagenomic binning, comparative biology and taxonomic classification.</title>
        <authorList>
            <person name="Goeker M."/>
        </authorList>
    </citation>
    <scope>NUCLEOTIDE SEQUENCE [LARGE SCALE GENOMIC DNA]</scope>
    <source>
        <strain evidence="1 2">DSM 14349</strain>
    </source>
</reference>
<organism evidence="1 2">
    <name type="scientific">Paenibacillus turicensis</name>
    <dbReference type="NCBI Taxonomy" id="160487"/>
    <lineage>
        <taxon>Bacteria</taxon>
        <taxon>Bacillati</taxon>
        <taxon>Bacillota</taxon>
        <taxon>Bacilli</taxon>
        <taxon>Bacillales</taxon>
        <taxon>Paenibacillaceae</taxon>
        <taxon>Paenibacillus</taxon>
    </lineage>
</organism>
<gene>
    <name evidence="1" type="ORF">J2Z32_000578</name>
</gene>